<dbReference type="RefSeq" id="WP_001748805.1">
    <property type="nucleotide sequence ID" value="NZ_MYYF01000006.1"/>
</dbReference>
<reference evidence="1" key="1">
    <citation type="submission" date="2018-06" db="EMBL/GenBank/DDBJ databases">
        <authorList>
            <person name="Ashton P.M."/>
            <person name="Dallman T."/>
            <person name="Nair S."/>
            <person name="De Pinna E."/>
            <person name="Peters T."/>
            <person name="Grant K."/>
        </authorList>
    </citation>
    <scope>NUCLEOTIDE SEQUENCE</scope>
    <source>
        <strain evidence="1">430336</strain>
    </source>
</reference>
<comment type="caution">
    <text evidence="1">The sequence shown here is derived from an EMBL/GenBank/DDBJ whole genome shotgun (WGS) entry which is preliminary data.</text>
</comment>
<proteinExistence type="predicted"/>
<organism evidence="1">
    <name type="scientific">Salmonella enterica subsp. enterica serovar Kottbus</name>
    <dbReference type="NCBI Taxonomy" id="224727"/>
    <lineage>
        <taxon>Bacteria</taxon>
        <taxon>Pseudomonadati</taxon>
        <taxon>Pseudomonadota</taxon>
        <taxon>Gammaproteobacteria</taxon>
        <taxon>Enterobacterales</taxon>
        <taxon>Enterobacteriaceae</taxon>
        <taxon>Salmonella</taxon>
    </lineage>
</organism>
<evidence type="ECO:0008006" key="2">
    <source>
        <dbReference type="Google" id="ProtNLM"/>
    </source>
</evidence>
<sequence length="202" mass="22273">MLKRLAYLLTGSALLLLAAAMFWCFNRLNALTLAQQQTQRQIVEWHGQSQQNDDYHQLQATVKNTTDHTEALARQLADATSAQAERLHPINEELKELAGQVQTLSASYQHLQQQTATRSRATAKRPVPSPLLAAKAPFSFISSEFRAGRHFAVIAPSGYRSLSQLQLVAPGDSVQGWQLLQLDGSHATFRKGGQRLTLNTGG</sequence>
<dbReference type="EMBL" id="AAGQTM010000016">
    <property type="protein sequence ID" value="EBQ9795729.1"/>
    <property type="molecule type" value="Genomic_DNA"/>
</dbReference>
<protein>
    <recommendedName>
        <fullName evidence="2">Methyl-accepting chemotaxis protein</fullName>
    </recommendedName>
</protein>
<name>A0A3V4QR77_SALET</name>
<gene>
    <name evidence="1" type="ORF">DM035_16395</name>
</gene>
<evidence type="ECO:0000313" key="1">
    <source>
        <dbReference type="EMBL" id="EBQ9795729.1"/>
    </source>
</evidence>
<dbReference type="AlphaFoldDB" id="A0A3V4QR77"/>
<accession>A0A3V4QR77</accession>